<dbReference type="AlphaFoldDB" id="A0A9N7YFY8"/>
<reference evidence="2" key="1">
    <citation type="submission" date="2020-03" db="EMBL/GenBank/DDBJ databases">
        <authorList>
            <person name="Weist P."/>
        </authorList>
    </citation>
    <scope>NUCLEOTIDE SEQUENCE</scope>
</reference>
<evidence type="ECO:0000256" key="1">
    <source>
        <dbReference type="SAM" id="MobiDB-lite"/>
    </source>
</evidence>
<organism evidence="2 3">
    <name type="scientific">Pleuronectes platessa</name>
    <name type="common">European plaice</name>
    <dbReference type="NCBI Taxonomy" id="8262"/>
    <lineage>
        <taxon>Eukaryota</taxon>
        <taxon>Metazoa</taxon>
        <taxon>Chordata</taxon>
        <taxon>Craniata</taxon>
        <taxon>Vertebrata</taxon>
        <taxon>Euteleostomi</taxon>
        <taxon>Actinopterygii</taxon>
        <taxon>Neopterygii</taxon>
        <taxon>Teleostei</taxon>
        <taxon>Neoteleostei</taxon>
        <taxon>Acanthomorphata</taxon>
        <taxon>Carangaria</taxon>
        <taxon>Pleuronectiformes</taxon>
        <taxon>Pleuronectoidei</taxon>
        <taxon>Pleuronectidae</taxon>
        <taxon>Pleuronectes</taxon>
    </lineage>
</organism>
<evidence type="ECO:0000313" key="3">
    <source>
        <dbReference type="Proteomes" id="UP001153269"/>
    </source>
</evidence>
<proteinExistence type="predicted"/>
<protein>
    <submittedName>
        <fullName evidence="2">Uncharacterized protein</fullName>
    </submittedName>
</protein>
<keyword evidence="3" id="KW-1185">Reference proteome</keyword>
<feature type="compositionally biased region" description="Basic and acidic residues" evidence="1">
    <location>
        <begin position="27"/>
        <end position="41"/>
    </location>
</feature>
<dbReference type="EMBL" id="CADEAL010000780">
    <property type="protein sequence ID" value="CAB1425162.1"/>
    <property type="molecule type" value="Genomic_DNA"/>
</dbReference>
<sequence length="131" mass="14907">MSDQNNLLLHSSFVKANSGKGGRKRVNKPESGENERRKPDPVDVETQEEEERQKSQRSHTSTAHRRQKEEGRRVRPRDTVHLLRRVIAPVPTNFTPASSVVFAVSCLSTRAELDKDPHRGAVQLNFLFHCV</sequence>
<feature type="compositionally biased region" description="Basic and acidic residues" evidence="1">
    <location>
        <begin position="67"/>
        <end position="77"/>
    </location>
</feature>
<gene>
    <name evidence="2" type="ORF">PLEPLA_LOCUS13092</name>
</gene>
<comment type="caution">
    <text evidence="2">The sequence shown here is derived from an EMBL/GenBank/DDBJ whole genome shotgun (WGS) entry which is preliminary data.</text>
</comment>
<accession>A0A9N7YFY8</accession>
<name>A0A9N7YFY8_PLEPL</name>
<dbReference type="Proteomes" id="UP001153269">
    <property type="component" value="Unassembled WGS sequence"/>
</dbReference>
<feature type="region of interest" description="Disordered" evidence="1">
    <location>
        <begin position="1"/>
        <end position="77"/>
    </location>
</feature>
<evidence type="ECO:0000313" key="2">
    <source>
        <dbReference type="EMBL" id="CAB1425162.1"/>
    </source>
</evidence>